<reference evidence="2 3" key="1">
    <citation type="journal article" date="2020" name="Genomics">
        <title>Complete, high-quality genomes from long-read metagenomic sequencing of two wolf lichen thalli reveals enigmatic genome architecture.</title>
        <authorList>
            <person name="McKenzie S.K."/>
            <person name="Walston R.F."/>
            <person name="Allen J.L."/>
        </authorList>
    </citation>
    <scope>NUCLEOTIDE SEQUENCE [LARGE SCALE GENOMIC DNA]</scope>
    <source>
        <strain evidence="2">WasteWater2</strain>
    </source>
</reference>
<dbReference type="Proteomes" id="UP000578531">
    <property type="component" value="Unassembled WGS sequence"/>
</dbReference>
<proteinExistence type="predicted"/>
<dbReference type="PANTHER" id="PTHR12197">
    <property type="entry name" value="HISTONE-LYSINE N-METHYLTRANSFERASE SMYD"/>
    <property type="match status" value="1"/>
</dbReference>
<dbReference type="EMBL" id="JACCJC010000044">
    <property type="protein sequence ID" value="KAF6232936.1"/>
    <property type="molecule type" value="Genomic_DNA"/>
</dbReference>
<sequence>MFVNKEGDVVYCAISPLFCMFNHDCDPSAEWPAYDQGGPVTVVAKPDIKEGEEISVSYIPNIPLEKDRRLRLTAQIGGVCGCARCCKERKMPLEEERPPHFELLQLLNEVSNGKGDPQNEILRRLRDRYIS</sequence>
<dbReference type="PANTHER" id="PTHR12197:SF251">
    <property type="entry name" value="EG:BACR7C10.4 PROTEIN"/>
    <property type="match status" value="1"/>
</dbReference>
<dbReference type="GeneID" id="59290553"/>
<dbReference type="Gene3D" id="2.170.270.10">
    <property type="entry name" value="SET domain"/>
    <property type="match status" value="1"/>
</dbReference>
<accession>A0A8H6FQR5</accession>
<dbReference type="CDD" id="cd20071">
    <property type="entry name" value="SET_SMYD"/>
    <property type="match status" value="1"/>
</dbReference>
<feature type="domain" description="SET" evidence="1">
    <location>
        <begin position="19"/>
        <end position="58"/>
    </location>
</feature>
<evidence type="ECO:0000313" key="3">
    <source>
        <dbReference type="Proteomes" id="UP000578531"/>
    </source>
</evidence>
<dbReference type="GO" id="GO:0005634">
    <property type="term" value="C:nucleus"/>
    <property type="evidence" value="ECO:0007669"/>
    <property type="project" value="TreeGrafter"/>
</dbReference>
<comment type="caution">
    <text evidence="2">The sequence shown here is derived from an EMBL/GenBank/DDBJ whole genome shotgun (WGS) entry which is preliminary data.</text>
</comment>
<dbReference type="SUPFAM" id="SSF82199">
    <property type="entry name" value="SET domain"/>
    <property type="match status" value="1"/>
</dbReference>
<gene>
    <name evidence="2" type="ORF">HO173_008899</name>
</gene>
<organism evidence="2 3">
    <name type="scientific">Letharia columbiana</name>
    <dbReference type="NCBI Taxonomy" id="112416"/>
    <lineage>
        <taxon>Eukaryota</taxon>
        <taxon>Fungi</taxon>
        <taxon>Dikarya</taxon>
        <taxon>Ascomycota</taxon>
        <taxon>Pezizomycotina</taxon>
        <taxon>Lecanoromycetes</taxon>
        <taxon>OSLEUM clade</taxon>
        <taxon>Lecanoromycetidae</taxon>
        <taxon>Lecanorales</taxon>
        <taxon>Lecanorineae</taxon>
        <taxon>Parmeliaceae</taxon>
        <taxon>Letharia</taxon>
    </lineage>
</organism>
<keyword evidence="3" id="KW-1185">Reference proteome</keyword>
<dbReference type="Pfam" id="PF00856">
    <property type="entry name" value="SET"/>
    <property type="match status" value="1"/>
</dbReference>
<name>A0A8H6FQR5_9LECA</name>
<evidence type="ECO:0000313" key="2">
    <source>
        <dbReference type="EMBL" id="KAF6232936.1"/>
    </source>
</evidence>
<dbReference type="InterPro" id="IPR046341">
    <property type="entry name" value="SET_dom_sf"/>
</dbReference>
<dbReference type="AlphaFoldDB" id="A0A8H6FQR5"/>
<dbReference type="InterPro" id="IPR050869">
    <property type="entry name" value="H3K4_H4K5_MeTrfase"/>
</dbReference>
<evidence type="ECO:0000259" key="1">
    <source>
        <dbReference type="Pfam" id="PF00856"/>
    </source>
</evidence>
<dbReference type="RefSeq" id="XP_037162359.1">
    <property type="nucleotide sequence ID" value="XM_037310795.1"/>
</dbReference>
<dbReference type="OrthoDB" id="265717at2759"/>
<dbReference type="InterPro" id="IPR001214">
    <property type="entry name" value="SET_dom"/>
</dbReference>
<protein>
    <recommendedName>
        <fullName evidence="1">SET domain-containing protein</fullName>
    </recommendedName>
</protein>